<evidence type="ECO:0000256" key="5">
    <source>
        <dbReference type="ARBA" id="ARBA00023136"/>
    </source>
</evidence>
<dbReference type="Proteomes" id="UP000321749">
    <property type="component" value="Unassembled WGS sequence"/>
</dbReference>
<feature type="transmembrane region" description="Helical" evidence="6">
    <location>
        <begin position="43"/>
        <end position="62"/>
    </location>
</feature>
<reference evidence="8 9" key="1">
    <citation type="submission" date="2019-07" db="EMBL/GenBank/DDBJ databases">
        <title>Whole genome shotgun sequence of Agrococcus baldri NBRC 103055.</title>
        <authorList>
            <person name="Hosoyama A."/>
            <person name="Uohara A."/>
            <person name="Ohji S."/>
            <person name="Ichikawa N."/>
        </authorList>
    </citation>
    <scope>NUCLEOTIDE SEQUENCE [LARGE SCALE GENOMIC DNA]</scope>
    <source>
        <strain evidence="8 9">NBRC 103055</strain>
    </source>
</reference>
<protein>
    <recommendedName>
        <fullName evidence="7">Phage shock protein PspC N-terminal domain-containing protein</fullName>
    </recommendedName>
</protein>
<evidence type="ECO:0000256" key="3">
    <source>
        <dbReference type="ARBA" id="ARBA00022692"/>
    </source>
</evidence>
<sequence length="80" mass="8664">MSFFSSIRSAGFRRGPARLLAGICGGIAAKVGINVWIVRIVLLLLFALPGIGWGLYAVVWILTPNQSGSIPLERWLGRGR</sequence>
<comment type="caution">
    <text evidence="8">The sequence shown here is derived from an EMBL/GenBank/DDBJ whole genome shotgun (WGS) entry which is preliminary data.</text>
</comment>
<keyword evidence="2" id="KW-1003">Cell membrane</keyword>
<feature type="domain" description="Phage shock protein PspC N-terminal" evidence="7">
    <location>
        <begin position="13"/>
        <end position="65"/>
    </location>
</feature>
<keyword evidence="9" id="KW-1185">Reference proteome</keyword>
<dbReference type="GO" id="GO:0005886">
    <property type="term" value="C:plasma membrane"/>
    <property type="evidence" value="ECO:0007669"/>
    <property type="project" value="UniProtKB-SubCell"/>
</dbReference>
<dbReference type="PANTHER" id="PTHR33885:SF3">
    <property type="entry name" value="PHAGE SHOCK PROTEIN C"/>
    <property type="match status" value="1"/>
</dbReference>
<gene>
    <name evidence="8" type="ORF">ABA31_25530</name>
</gene>
<proteinExistence type="predicted"/>
<organism evidence="8 9">
    <name type="scientific">Agrococcus baldri</name>
    <dbReference type="NCBI Taxonomy" id="153730"/>
    <lineage>
        <taxon>Bacteria</taxon>
        <taxon>Bacillati</taxon>
        <taxon>Actinomycetota</taxon>
        <taxon>Actinomycetes</taxon>
        <taxon>Micrococcales</taxon>
        <taxon>Microbacteriaceae</taxon>
        <taxon>Agrococcus</taxon>
    </lineage>
</organism>
<name>A0AA87REF2_9MICO</name>
<evidence type="ECO:0000259" key="7">
    <source>
        <dbReference type="Pfam" id="PF04024"/>
    </source>
</evidence>
<keyword evidence="5 6" id="KW-0472">Membrane</keyword>
<evidence type="ECO:0000256" key="1">
    <source>
        <dbReference type="ARBA" id="ARBA00004162"/>
    </source>
</evidence>
<evidence type="ECO:0000313" key="9">
    <source>
        <dbReference type="Proteomes" id="UP000321749"/>
    </source>
</evidence>
<dbReference type="EMBL" id="BJUU01000022">
    <property type="protein sequence ID" value="GEK81202.1"/>
    <property type="molecule type" value="Genomic_DNA"/>
</dbReference>
<dbReference type="AlphaFoldDB" id="A0AA87REF2"/>
<evidence type="ECO:0000256" key="2">
    <source>
        <dbReference type="ARBA" id="ARBA00022475"/>
    </source>
</evidence>
<keyword evidence="4 6" id="KW-1133">Transmembrane helix</keyword>
<dbReference type="Pfam" id="PF04024">
    <property type="entry name" value="PspC"/>
    <property type="match status" value="1"/>
</dbReference>
<keyword evidence="3 6" id="KW-0812">Transmembrane</keyword>
<accession>A0AA87REF2</accession>
<dbReference type="InterPro" id="IPR052027">
    <property type="entry name" value="PspC"/>
</dbReference>
<evidence type="ECO:0000256" key="4">
    <source>
        <dbReference type="ARBA" id="ARBA00022989"/>
    </source>
</evidence>
<evidence type="ECO:0000313" key="8">
    <source>
        <dbReference type="EMBL" id="GEK81202.1"/>
    </source>
</evidence>
<feature type="transmembrane region" description="Helical" evidence="6">
    <location>
        <begin position="20"/>
        <end position="37"/>
    </location>
</feature>
<dbReference type="PANTHER" id="PTHR33885">
    <property type="entry name" value="PHAGE SHOCK PROTEIN C"/>
    <property type="match status" value="1"/>
</dbReference>
<evidence type="ECO:0000256" key="6">
    <source>
        <dbReference type="SAM" id="Phobius"/>
    </source>
</evidence>
<dbReference type="InterPro" id="IPR007168">
    <property type="entry name" value="Phageshock_PspC_N"/>
</dbReference>
<dbReference type="RefSeq" id="WP_146796332.1">
    <property type="nucleotide sequence ID" value="NZ_BJUU01000022.1"/>
</dbReference>
<comment type="subcellular location">
    <subcellularLocation>
        <location evidence="1">Cell membrane</location>
        <topology evidence="1">Single-pass membrane protein</topology>
    </subcellularLocation>
</comment>